<comment type="caution">
    <text evidence="1">The sequence shown here is derived from an EMBL/GenBank/DDBJ whole genome shotgun (WGS) entry which is preliminary data.</text>
</comment>
<dbReference type="AlphaFoldDB" id="A0A6L5ED57"/>
<dbReference type="Proteomes" id="UP000475079">
    <property type="component" value="Unassembled WGS sequence"/>
</dbReference>
<evidence type="ECO:0000313" key="1">
    <source>
        <dbReference type="EMBL" id="MPQ53276.1"/>
    </source>
</evidence>
<gene>
    <name evidence="1" type="ORF">GBB84_20505</name>
</gene>
<evidence type="ECO:0000313" key="2">
    <source>
        <dbReference type="Proteomes" id="UP000475079"/>
    </source>
</evidence>
<keyword evidence="2" id="KW-1185">Reference proteome</keyword>
<dbReference type="EMBL" id="WHIY01000015">
    <property type="protein sequence ID" value="MPQ53276.1"/>
    <property type="molecule type" value="Genomic_DNA"/>
</dbReference>
<reference evidence="1 2" key="1">
    <citation type="submission" date="2019-10" db="EMBL/GenBank/DDBJ databases">
        <title>Characterization of a new Citrobacter species.</title>
        <authorList>
            <person name="Goncalves Ribeiro T."/>
            <person name="Izdebski R."/>
            <person name="Urbanowicz P."/>
            <person name="Carmeli Y."/>
            <person name="Gniadkowski M."/>
            <person name="Peixe L."/>
        </authorList>
    </citation>
    <scope>NUCLEOTIDE SEQUENCE [LARGE SCALE GENOMIC DNA]</scope>
    <source>
        <strain evidence="1 2">NMI7905_11</strain>
    </source>
</reference>
<proteinExistence type="predicted"/>
<name>A0A6L5ED57_9ENTR</name>
<accession>A0A6L5ED57</accession>
<organism evidence="1 2">
    <name type="scientific">Citrobacter telavivensis</name>
    <dbReference type="NCBI Taxonomy" id="2653932"/>
    <lineage>
        <taxon>Bacteria</taxon>
        <taxon>Pseudomonadati</taxon>
        <taxon>Pseudomonadota</taxon>
        <taxon>Gammaproteobacteria</taxon>
        <taxon>Enterobacterales</taxon>
        <taxon>Enterobacteriaceae</taxon>
        <taxon>Citrobacter</taxon>
    </lineage>
</organism>
<sequence length="87" mass="9912">MFLEKEKTPFQVRFLVFSSKTGKIDSPVKYLSGCSHFLHVSGEYNGNLVIELLISICTGTFIKPFYFNQAVCQSLYDMAENYVSGHF</sequence>
<protein>
    <submittedName>
        <fullName evidence="1">Uncharacterized protein</fullName>
    </submittedName>
</protein>